<dbReference type="AlphaFoldDB" id="A0A9P3LGA7"/>
<proteinExistence type="predicted"/>
<accession>A0A9P3LGA7</accession>
<dbReference type="Proteomes" id="UP000703269">
    <property type="component" value="Unassembled WGS sequence"/>
</dbReference>
<dbReference type="EMBL" id="BPQB01000039">
    <property type="protein sequence ID" value="GJE94376.1"/>
    <property type="molecule type" value="Genomic_DNA"/>
</dbReference>
<evidence type="ECO:0000313" key="2">
    <source>
        <dbReference type="Proteomes" id="UP000703269"/>
    </source>
</evidence>
<gene>
    <name evidence="1" type="ORF">PsYK624_105450</name>
</gene>
<dbReference type="OrthoDB" id="3543113at2759"/>
<sequence>MNALWSSLHSMGPLLRCLPSDTWKAEEVGGVANWRITIKIIRAPSLDGWARFFANSARVKKLDLDIGAAGDPSVAQLRTLRMYMPPSSSPFSGLRSLVLRRVVVAAVAYIPIFLNPRLEVFSMLDPDSDVLCSTLGFLGDQCSGLRELAISGWVAEAVTLIPHFKNLRKIASTMPLNTSTIISHVATSTYLTCLNAVAPRMVGPHNFLPFLERHVKARRQLSARVSAHTGYIAE</sequence>
<name>A0A9P3LGA7_9APHY</name>
<comment type="caution">
    <text evidence="1">The sequence shown here is derived from an EMBL/GenBank/DDBJ whole genome shotgun (WGS) entry which is preliminary data.</text>
</comment>
<evidence type="ECO:0000313" key="1">
    <source>
        <dbReference type="EMBL" id="GJE94376.1"/>
    </source>
</evidence>
<dbReference type="InterPro" id="IPR032675">
    <property type="entry name" value="LRR_dom_sf"/>
</dbReference>
<keyword evidence="2" id="KW-1185">Reference proteome</keyword>
<organism evidence="1 2">
    <name type="scientific">Phanerochaete sordida</name>
    <dbReference type="NCBI Taxonomy" id="48140"/>
    <lineage>
        <taxon>Eukaryota</taxon>
        <taxon>Fungi</taxon>
        <taxon>Dikarya</taxon>
        <taxon>Basidiomycota</taxon>
        <taxon>Agaricomycotina</taxon>
        <taxon>Agaricomycetes</taxon>
        <taxon>Polyporales</taxon>
        <taxon>Phanerochaetaceae</taxon>
        <taxon>Phanerochaete</taxon>
    </lineage>
</organism>
<dbReference type="Gene3D" id="3.80.10.10">
    <property type="entry name" value="Ribonuclease Inhibitor"/>
    <property type="match status" value="1"/>
</dbReference>
<reference evidence="1 2" key="1">
    <citation type="submission" date="2021-08" db="EMBL/GenBank/DDBJ databases">
        <title>Draft Genome Sequence of Phanerochaete sordida strain YK-624.</title>
        <authorList>
            <person name="Mori T."/>
            <person name="Dohra H."/>
            <person name="Suzuki T."/>
            <person name="Kawagishi H."/>
            <person name="Hirai H."/>
        </authorList>
    </citation>
    <scope>NUCLEOTIDE SEQUENCE [LARGE SCALE GENOMIC DNA]</scope>
    <source>
        <strain evidence="1 2">YK-624</strain>
    </source>
</reference>
<protein>
    <submittedName>
        <fullName evidence="1">Uncharacterized protein</fullName>
    </submittedName>
</protein>